<evidence type="ECO:0000256" key="7">
    <source>
        <dbReference type="ARBA" id="ARBA00022967"/>
    </source>
</evidence>
<evidence type="ECO:0000313" key="13">
    <source>
        <dbReference type="Proteomes" id="UP001174677"/>
    </source>
</evidence>
<dbReference type="Pfam" id="PF00122">
    <property type="entry name" value="E1-E2_ATPase"/>
    <property type="match status" value="1"/>
</dbReference>
<name>A0ABQ9LY58_HEVBR</name>
<dbReference type="SFLD" id="SFLDS00003">
    <property type="entry name" value="Haloacid_Dehalogenase"/>
    <property type="match status" value="1"/>
</dbReference>
<keyword evidence="7" id="KW-1278">Translocase</keyword>
<evidence type="ECO:0000256" key="5">
    <source>
        <dbReference type="ARBA" id="ARBA00022840"/>
    </source>
</evidence>
<evidence type="ECO:0000256" key="2">
    <source>
        <dbReference type="ARBA" id="ARBA00022692"/>
    </source>
</evidence>
<feature type="transmembrane region" description="Helical" evidence="10">
    <location>
        <begin position="64"/>
        <end position="84"/>
    </location>
</feature>
<dbReference type="InterPro" id="IPR023299">
    <property type="entry name" value="ATPase_P-typ_cyto_dom_N"/>
</dbReference>
<sequence>MEEKAFPAWSSSVEQCLKQYNVKLDKGLSSYEVEKRRETYGWNELAKEKGKPLWRLVLEQFDDMLVKILLVAAFISFILAFLHGSESAEESGFEAYVEPFVIVLILVLNAIVGVWQESNAERALEALKEMQCESGKVLRDGYWVPDLPARKLVPGDIVELRVGDKVPADMRVAALKTSTLRVEQSSLTGEAMPVLKGAASMFIDDCELQAKENMVFAGTTVVNGICVCIVVSTGMNTEIGKIQKQIHEASLEDSDTPLKKKLDEFGGRLTTAIGLVCLIVWVINYKNFLSWDVVDGWPANVRFSFEKCTYYFKIAVALAVAAIPEGLPAVITTCLALGTRKMAQKNAIVRKLPSVETLGCTTVICSDKTGTLTTNQMAVTEFFTLGGKTTSSRIFHVEGTTYDPKDGGIVDWNCYNMDANLQAMAEICAVCNDAGIFCDGRLFRATGLPTEAALKVLVEKMGVPDAKARNKIRDTELVANYLIDSSRVKLGSCDWWTKRSKRVATLEFDRIRKSMGVIVREPNGRNRLLVKGAVESLVERSSHVQLADGSLVPIDEPCRQLLLLRLMEMSSKGLRCLGLAYKDDLGEFSDYYGENHPAHKKLLDPGCYSSIESDLVFVAVVGLRDPPRDEVHKAIQDCRGAGIRVMVITGDNKSTAEAICKEIKLFYEDEDLRGRSFTGREFMALTSSQQMEILSKPGGKVFSRAEPRHKQDIVRLLKDMGEIVAMTGDGVNDAPALKLADIGIAMGITGTEVAKEASDMVLADDNFSTIVSAVAEGRSIYNNMKAFIRYMISSNVGEVISIFLTAALGIPECMIPVQLLWVNLVTDGPPATALGFNPADVDIMQKPPRKSNDALINSWILFRYLVIGSYVGIATVGIFILWYTHASFLGINLMSDGHTLVELSQLRNWGECSKWSNFSVAPYSVGGRMITFSNPCDYFSVGKVKAMTLSLSVLVAIEMFNSLNALSEDNSLVTMPPWRNPWLLVAMSVSFGLHCLILYVPLLADVFGIVPLSLNEWLLVILVSAPVILIDEILKFLVRSQRNRTKEKTA</sequence>
<dbReference type="InterPro" id="IPR004014">
    <property type="entry name" value="ATPase_P-typ_cation-transptr_N"/>
</dbReference>
<dbReference type="Gene3D" id="1.20.1110.10">
    <property type="entry name" value="Calcium-transporting ATPase, transmembrane domain"/>
    <property type="match status" value="1"/>
</dbReference>
<dbReference type="Proteomes" id="UP001174677">
    <property type="component" value="Chromosome 9"/>
</dbReference>
<comment type="caution">
    <text evidence="12">The sequence shown here is derived from an EMBL/GenBank/DDBJ whole genome shotgun (WGS) entry which is preliminary data.</text>
</comment>
<evidence type="ECO:0000259" key="11">
    <source>
        <dbReference type="SMART" id="SM00831"/>
    </source>
</evidence>
<dbReference type="EMBL" id="JARPOI010000009">
    <property type="protein sequence ID" value="KAJ9171546.1"/>
    <property type="molecule type" value="Genomic_DNA"/>
</dbReference>
<dbReference type="InterPro" id="IPR023298">
    <property type="entry name" value="ATPase_P-typ_TM_dom_sf"/>
</dbReference>
<evidence type="ECO:0000256" key="1">
    <source>
        <dbReference type="ARBA" id="ARBA00004141"/>
    </source>
</evidence>
<evidence type="ECO:0000256" key="10">
    <source>
        <dbReference type="SAM" id="Phobius"/>
    </source>
</evidence>
<dbReference type="SUPFAM" id="SSF81660">
    <property type="entry name" value="Metal cation-transporting ATPase, ATP-binding domain N"/>
    <property type="match status" value="1"/>
</dbReference>
<keyword evidence="9 10" id="KW-0472">Membrane</keyword>
<dbReference type="PRINTS" id="PR00119">
    <property type="entry name" value="CATATPASE"/>
</dbReference>
<dbReference type="Gene3D" id="3.40.50.1000">
    <property type="entry name" value="HAD superfamily/HAD-like"/>
    <property type="match status" value="1"/>
</dbReference>
<feature type="transmembrane region" description="Helical" evidence="10">
    <location>
        <begin position="982"/>
        <end position="1002"/>
    </location>
</feature>
<dbReference type="InterPro" id="IPR023214">
    <property type="entry name" value="HAD_sf"/>
</dbReference>
<keyword evidence="6" id="KW-0460">Magnesium</keyword>
<dbReference type="SUPFAM" id="SSF81665">
    <property type="entry name" value="Calcium ATPase, transmembrane domain M"/>
    <property type="match status" value="1"/>
</dbReference>
<evidence type="ECO:0000256" key="6">
    <source>
        <dbReference type="ARBA" id="ARBA00022842"/>
    </source>
</evidence>
<comment type="subcellular location">
    <subcellularLocation>
        <location evidence="1">Membrane</location>
        <topology evidence="1">Multi-pass membrane protein</topology>
    </subcellularLocation>
</comment>
<evidence type="ECO:0000256" key="4">
    <source>
        <dbReference type="ARBA" id="ARBA00022837"/>
    </source>
</evidence>
<feature type="domain" description="Cation-transporting P-type ATPase N-terminal" evidence="11">
    <location>
        <begin position="7"/>
        <end position="81"/>
    </location>
</feature>
<dbReference type="Pfam" id="PF00689">
    <property type="entry name" value="Cation_ATPase_C"/>
    <property type="match status" value="1"/>
</dbReference>
<accession>A0ABQ9LY58</accession>
<keyword evidence="3" id="KW-0547">Nucleotide-binding</keyword>
<evidence type="ECO:0000256" key="8">
    <source>
        <dbReference type="ARBA" id="ARBA00022989"/>
    </source>
</evidence>
<keyword evidence="13" id="KW-1185">Reference proteome</keyword>
<keyword evidence="8 10" id="KW-1133">Transmembrane helix</keyword>
<keyword evidence="4" id="KW-0106">Calcium</keyword>
<dbReference type="PRINTS" id="PR00121">
    <property type="entry name" value="NAKATPASE"/>
</dbReference>
<feature type="transmembrane region" description="Helical" evidence="10">
    <location>
        <begin position="787"/>
        <end position="810"/>
    </location>
</feature>
<feature type="transmembrane region" description="Helical" evidence="10">
    <location>
        <begin position="310"/>
        <end position="337"/>
    </location>
</feature>
<evidence type="ECO:0000256" key="3">
    <source>
        <dbReference type="ARBA" id="ARBA00022741"/>
    </source>
</evidence>
<dbReference type="SUPFAM" id="SSF56784">
    <property type="entry name" value="HAD-like"/>
    <property type="match status" value="1"/>
</dbReference>
<feature type="transmembrane region" description="Helical" evidence="10">
    <location>
        <begin position="1017"/>
        <end position="1038"/>
    </location>
</feature>
<gene>
    <name evidence="12" type="ORF">P3X46_014901</name>
</gene>
<dbReference type="InterPro" id="IPR008250">
    <property type="entry name" value="ATPase_P-typ_transduc_dom_A_sf"/>
</dbReference>
<dbReference type="Pfam" id="PF13246">
    <property type="entry name" value="Cation_ATPase"/>
    <property type="match status" value="1"/>
</dbReference>
<evidence type="ECO:0000256" key="9">
    <source>
        <dbReference type="ARBA" id="ARBA00023136"/>
    </source>
</evidence>
<reference evidence="12" key="1">
    <citation type="journal article" date="2023" name="Plant Biotechnol. J.">
        <title>Chromosome-level wild Hevea brasiliensis genome provides new tools for genomic-assisted breeding and valuable loci to elevate rubber yield.</title>
        <authorList>
            <person name="Cheng H."/>
            <person name="Song X."/>
            <person name="Hu Y."/>
            <person name="Wu T."/>
            <person name="Yang Q."/>
            <person name="An Z."/>
            <person name="Feng S."/>
            <person name="Deng Z."/>
            <person name="Wu W."/>
            <person name="Zeng X."/>
            <person name="Tu M."/>
            <person name="Wang X."/>
            <person name="Huang H."/>
        </authorList>
    </citation>
    <scope>NUCLEOTIDE SEQUENCE</scope>
    <source>
        <strain evidence="12">MT/VB/25A 57/8</strain>
    </source>
</reference>
<dbReference type="Pfam" id="PF00690">
    <property type="entry name" value="Cation_ATPase_N"/>
    <property type="match status" value="1"/>
</dbReference>
<dbReference type="SFLD" id="SFLDF00027">
    <property type="entry name" value="p-type_atpase"/>
    <property type="match status" value="1"/>
</dbReference>
<dbReference type="InterPro" id="IPR036412">
    <property type="entry name" value="HAD-like_sf"/>
</dbReference>
<feature type="transmembrane region" description="Helical" evidence="10">
    <location>
        <begin position="861"/>
        <end position="884"/>
    </location>
</feature>
<evidence type="ECO:0000313" key="12">
    <source>
        <dbReference type="EMBL" id="KAJ9171546.1"/>
    </source>
</evidence>
<dbReference type="InterPro" id="IPR059000">
    <property type="entry name" value="ATPase_P-type_domA"/>
</dbReference>
<keyword evidence="2 10" id="KW-0812">Transmembrane</keyword>
<dbReference type="Gene3D" id="3.40.1110.10">
    <property type="entry name" value="Calcium-transporting ATPase, cytoplasmic domain N"/>
    <property type="match status" value="1"/>
</dbReference>
<dbReference type="SFLD" id="SFLDG00002">
    <property type="entry name" value="C1.7:_P-type_atpase_like"/>
    <property type="match status" value="1"/>
</dbReference>
<keyword evidence="5" id="KW-0067">ATP-binding</keyword>
<proteinExistence type="predicted"/>
<dbReference type="PANTHER" id="PTHR42861">
    <property type="entry name" value="CALCIUM-TRANSPORTING ATPASE"/>
    <property type="match status" value="1"/>
</dbReference>
<organism evidence="12 13">
    <name type="scientific">Hevea brasiliensis</name>
    <name type="common">Para rubber tree</name>
    <name type="synonym">Siphonia brasiliensis</name>
    <dbReference type="NCBI Taxonomy" id="3981"/>
    <lineage>
        <taxon>Eukaryota</taxon>
        <taxon>Viridiplantae</taxon>
        <taxon>Streptophyta</taxon>
        <taxon>Embryophyta</taxon>
        <taxon>Tracheophyta</taxon>
        <taxon>Spermatophyta</taxon>
        <taxon>Magnoliopsida</taxon>
        <taxon>eudicotyledons</taxon>
        <taxon>Gunneridae</taxon>
        <taxon>Pentapetalae</taxon>
        <taxon>rosids</taxon>
        <taxon>fabids</taxon>
        <taxon>Malpighiales</taxon>
        <taxon>Euphorbiaceae</taxon>
        <taxon>Crotonoideae</taxon>
        <taxon>Micrandreae</taxon>
        <taxon>Hevea</taxon>
    </lineage>
</organism>
<dbReference type="SMART" id="SM00831">
    <property type="entry name" value="Cation_ATPase_N"/>
    <property type="match status" value="1"/>
</dbReference>
<dbReference type="InterPro" id="IPR001757">
    <property type="entry name" value="P_typ_ATPase"/>
</dbReference>
<dbReference type="NCBIfam" id="TIGR01494">
    <property type="entry name" value="ATPase_P-type"/>
    <property type="match status" value="2"/>
</dbReference>
<feature type="transmembrane region" description="Helical" evidence="10">
    <location>
        <begin position="96"/>
        <end position="115"/>
    </location>
</feature>
<dbReference type="SUPFAM" id="SSF81653">
    <property type="entry name" value="Calcium ATPase, transduction domain A"/>
    <property type="match status" value="1"/>
</dbReference>
<dbReference type="InterPro" id="IPR044492">
    <property type="entry name" value="P_typ_ATPase_HD_dom"/>
</dbReference>
<dbReference type="InterPro" id="IPR006068">
    <property type="entry name" value="ATPase_P-typ_cation-transptr_C"/>
</dbReference>
<dbReference type="PROSITE" id="PS00154">
    <property type="entry name" value="ATPASE_E1_E2"/>
    <property type="match status" value="1"/>
</dbReference>
<feature type="transmembrane region" description="Helical" evidence="10">
    <location>
        <begin position="265"/>
        <end position="283"/>
    </location>
</feature>
<dbReference type="InterPro" id="IPR018303">
    <property type="entry name" value="ATPase_P-typ_P_site"/>
</dbReference>
<dbReference type="Gene3D" id="2.70.150.10">
    <property type="entry name" value="Calcium-transporting ATPase, cytoplasmic transduction domain A"/>
    <property type="match status" value="1"/>
</dbReference>
<protein>
    <recommendedName>
        <fullName evidence="11">Cation-transporting P-type ATPase N-terminal domain-containing protein</fullName>
    </recommendedName>
</protein>